<sequence>MQTFCSLLRWIGYLPLVRLLLLIEAGLLTALVAGVLSPPAWLRYVGQSMYYGTLVGGPVLAASLLTAERRLLVLSRPLSRFAFVGSLLLAGSLGWMLVALLLLALVALWHGMTGAALSLPDVGVVLGIHTLTALALLPWTLLFWLIWQDTMATIVSIFIMNFVQSSVVTRQLPDALVLLLRYLTPPFDTLAYLARNWPVPVPGELVVQWLSATLLALLLISWTVRNLES</sequence>
<accession>A0A1M6T0U8</accession>
<proteinExistence type="predicted"/>
<gene>
    <name evidence="2" type="ORF">SAMN04488087_1313</name>
</gene>
<name>A0A1M6T0U8_9BACT</name>
<dbReference type="Proteomes" id="UP000185812">
    <property type="component" value="Unassembled WGS sequence"/>
</dbReference>
<protein>
    <submittedName>
        <fullName evidence="2">Uncharacterized protein</fullName>
    </submittedName>
</protein>
<evidence type="ECO:0000256" key="1">
    <source>
        <dbReference type="SAM" id="Phobius"/>
    </source>
</evidence>
<feature type="transmembrane region" description="Helical" evidence="1">
    <location>
        <begin position="12"/>
        <end position="36"/>
    </location>
</feature>
<dbReference type="STRING" id="633813.SAMN04488087_1313"/>
<feature type="transmembrane region" description="Helical" evidence="1">
    <location>
        <begin position="154"/>
        <end position="172"/>
    </location>
</feature>
<dbReference type="EMBL" id="FRAU01000003">
    <property type="protein sequence ID" value="SHK50575.1"/>
    <property type="molecule type" value="Genomic_DNA"/>
</dbReference>
<feature type="transmembrane region" description="Helical" evidence="1">
    <location>
        <begin position="48"/>
        <end position="67"/>
    </location>
</feature>
<dbReference type="AlphaFoldDB" id="A0A1M6T0U8"/>
<feature type="transmembrane region" description="Helical" evidence="1">
    <location>
        <begin position="87"/>
        <end position="110"/>
    </location>
</feature>
<keyword evidence="3" id="KW-1185">Reference proteome</keyword>
<keyword evidence="1" id="KW-0812">Transmembrane</keyword>
<organism evidence="2 3">
    <name type="scientific">Rhodothermus profundi</name>
    <dbReference type="NCBI Taxonomy" id="633813"/>
    <lineage>
        <taxon>Bacteria</taxon>
        <taxon>Pseudomonadati</taxon>
        <taxon>Rhodothermota</taxon>
        <taxon>Rhodothermia</taxon>
        <taxon>Rhodothermales</taxon>
        <taxon>Rhodothermaceae</taxon>
        <taxon>Rhodothermus</taxon>
    </lineage>
</organism>
<feature type="transmembrane region" description="Helical" evidence="1">
    <location>
        <begin position="122"/>
        <end position="147"/>
    </location>
</feature>
<evidence type="ECO:0000313" key="2">
    <source>
        <dbReference type="EMBL" id="SHK50575.1"/>
    </source>
</evidence>
<feature type="transmembrane region" description="Helical" evidence="1">
    <location>
        <begin position="206"/>
        <end position="224"/>
    </location>
</feature>
<dbReference type="RefSeq" id="WP_072715156.1">
    <property type="nucleotide sequence ID" value="NZ_FRAU01000003.1"/>
</dbReference>
<reference evidence="3" key="1">
    <citation type="submission" date="2016-11" db="EMBL/GenBank/DDBJ databases">
        <authorList>
            <person name="Varghese N."/>
            <person name="Submissions S."/>
        </authorList>
    </citation>
    <scope>NUCLEOTIDE SEQUENCE [LARGE SCALE GENOMIC DNA]</scope>
    <source>
        <strain evidence="3">DSM 22212</strain>
    </source>
</reference>
<keyword evidence="1" id="KW-0472">Membrane</keyword>
<keyword evidence="1" id="KW-1133">Transmembrane helix</keyword>
<evidence type="ECO:0000313" key="3">
    <source>
        <dbReference type="Proteomes" id="UP000185812"/>
    </source>
</evidence>